<feature type="region of interest" description="Disordered" evidence="1">
    <location>
        <begin position="583"/>
        <end position="639"/>
    </location>
</feature>
<keyword evidence="2" id="KW-0472">Membrane</keyword>
<feature type="non-terminal residue" evidence="4">
    <location>
        <position position="1"/>
    </location>
</feature>
<sequence length="1962" mass="216471">DKKDSKDDKKEDKPAAAKYTTRTVVLADGTYGTENVYEGGAPEDTQEEQKAESKKSSPLRTLLLGGDFLLSAMLGVSLTKLCMKASLPAATTNEVLLLIVNLYKLVRQHTCGGEKTDSAVRLTQCIRALLVEGGNALEASHSCAAALLKAEWASNHGRSQLTKVLELASQNAEWALGQEAEVEEKSVGPDECIVFRQLRERKGGGAVDSIDDDDDFGAARGKSVAGQAAADGALFAERLAKVQQMTGLADPVYVEAFLQVHSFDLVLELLIVNRTQDTLQNVAVELSTQGDLKLVDRPPVPAPCVVAAASASGVAQVGQQIAAMEAQPLAQHQHIADLLATVQQLQTQQRQQQQQAQPAAPVMRIAQRFEGVLDAKIIGKVKQFDGTRGGWSTWGFHWRAYMVANDQRYREFFDKLDEKNLEHLDDAKNATMSVDGVDWEDLSTQLYYMLVLAMPEDSAGETIMRNVLHSEGGQAWVRLKADFAPNEPGNVVARVRQLMSTQCPTNAGAANEIEKLGLEISKCEKAAGEQVSDNIKEGILLGALQNESGLQKHVFRNLRNLATYLEVKDEALSALKAQRSFGGDPMEINALKGESKGQGKGKGDKDTDKGKNKFEPKAKDNPNHPGKWCSHCEKPNHAKDGCRKFKRETEAKAEAKKKAKDEKKQRRATAAALAAAGAQGPHGAHHSQDQITNPSSQTLTPNTVYAMTQLTGPSSSGATPTANTLPTMPLGMRGANGLFADQDTIQPKYIFALSVEMSKQRSRSAEHDKGYELANSRTSKLQAIDGTQVQHYGRTGARHKTGRDVIQISAEAADVEFPVLSSDAITKQGKSVIHPPLGDWIVDSPISPPTAARSIKLTKDRGTCYLEYDDAGQRGHRQTREYCEEVGDEQLGEQLCIGATRKTLPAQVPDAQDRQQLPTALGPDPSDNVTLKAKELSRPGQPSAEERRAHVAHHLPFRSWCSECVMGRGKDAPHEMSSEQKKEGEYPVVEMGFFFAATDEIARKHPMINGYVVKVVDFWKLEQKERGEMPAILNVADCRSNASATLFGSKQMGDCKAHYVAKLVDSWGHATVILLTDGENAIVAVAEQVKQLRSHSTTKLGCKLELTDSILAFLANTVGWYIARSQPRSRGGSSYKYLVGREYAGEVAESEFDGQRLVVDLQRGLLKVRAVRRMPEEFRWNAELVKQIDRVKSTIRKSMYITENMLNTYGPTDNCPKCSYGKGQHSDQCRQRFETIAQERLEAKLLEETKGGPVQEAAEPNKRQRIGALVKAPEVVVLAGFSVCELAVCEEDDDQGEGPPWDMIPKAAERRDGLCEGHVGRCAYRRDHDGECACRRCLIGAAKKLNPDAEVVASLCALWSRRLTAEQCDWSQEPELAAKIHYDYYTGEPLDEVKYQKGKADELQAMAEYGVYRKIRIADCVPGGKHVGGIPIAHEKAGGVRWRCVATEVAHQHREDNRQGTPPLAMIRSILSLAASRPDKDGGHRRCIRIWDVRKAFFNSDLHEKIYVHPGSELCERGCCWELLKALCGTRLASQLWGENLDEVLSTDYEITSSPPLGPGHPGVARYLKRSCVHADQLPETLLPGFFWHADPKHVSEIIKFGSKEGAKMVDAPGTRAIGAQLRNALGPMPTAEWRKTASAGGLTLYLAADRPDIMFASKTTRQDVSKPSYQMNARLMRLARYSEGHQVLVWCYELQELPKILRADGDADWAAPTSVARKSTSGGFVKEDTRKMVADILTEYVDKDSMATHLHELNLRMARAPMIVATLAMNSGVARAEDQCVTSLEIEKQTLEQSEPFPWLLLSLAVVLCSVAYLVGWHMGRRKAVARTVEEGPRVAMVGRNWTPHGGLSELKVHPNLDDKKQITREVHRLYGAYTVDELRELLGRRGLVLKRGYTKKEELIENARDTSPTEMHILTQLTMELKDHGIDVKWRARMLASGDDINNMITTTTEVVDRLRELLR</sequence>
<comment type="caution">
    <text evidence="4">The sequence shown here is derived from an EMBL/GenBank/DDBJ whole genome shotgun (WGS) entry which is preliminary data.</text>
</comment>
<dbReference type="PANTHER" id="PTHR10635:SF0">
    <property type="entry name" value="COATOMER SUBUNIT BETA"/>
    <property type="match status" value="1"/>
</dbReference>
<dbReference type="EMBL" id="CAUYUJ010014949">
    <property type="protein sequence ID" value="CAK0848098.1"/>
    <property type="molecule type" value="Genomic_DNA"/>
</dbReference>
<dbReference type="InterPro" id="IPR016460">
    <property type="entry name" value="COPB1"/>
</dbReference>
<reference evidence="4" key="1">
    <citation type="submission" date="2023-10" db="EMBL/GenBank/DDBJ databases">
        <authorList>
            <person name="Chen Y."/>
            <person name="Shah S."/>
            <person name="Dougan E. K."/>
            <person name="Thang M."/>
            <person name="Chan C."/>
        </authorList>
    </citation>
    <scope>NUCLEOTIDE SEQUENCE [LARGE SCALE GENOMIC DNA]</scope>
</reference>
<feature type="domain" description="Coatomer beta subunit C-terminal" evidence="3">
    <location>
        <begin position="189"/>
        <end position="299"/>
    </location>
</feature>
<evidence type="ECO:0000313" key="4">
    <source>
        <dbReference type="EMBL" id="CAK0848098.1"/>
    </source>
</evidence>
<feature type="transmembrane region" description="Helical" evidence="2">
    <location>
        <begin position="1798"/>
        <end position="1818"/>
    </location>
</feature>
<keyword evidence="2" id="KW-1133">Transmembrane helix</keyword>
<feature type="compositionally biased region" description="Basic and acidic residues" evidence="1">
    <location>
        <begin position="593"/>
        <end position="622"/>
    </location>
</feature>
<evidence type="ECO:0000256" key="1">
    <source>
        <dbReference type="SAM" id="MobiDB-lite"/>
    </source>
</evidence>
<evidence type="ECO:0000313" key="5">
    <source>
        <dbReference type="Proteomes" id="UP001189429"/>
    </source>
</evidence>
<organism evidence="4 5">
    <name type="scientific">Prorocentrum cordatum</name>
    <dbReference type="NCBI Taxonomy" id="2364126"/>
    <lineage>
        <taxon>Eukaryota</taxon>
        <taxon>Sar</taxon>
        <taxon>Alveolata</taxon>
        <taxon>Dinophyceae</taxon>
        <taxon>Prorocentrales</taxon>
        <taxon>Prorocentraceae</taxon>
        <taxon>Prorocentrum</taxon>
    </lineage>
</organism>
<dbReference type="Pfam" id="PF07718">
    <property type="entry name" value="Coatamer_beta_C"/>
    <property type="match status" value="1"/>
</dbReference>
<gene>
    <name evidence="4" type="ORF">PCOR1329_LOCUS41124</name>
</gene>
<keyword evidence="2" id="KW-0812">Transmembrane</keyword>
<feature type="region of interest" description="Disordered" evidence="1">
    <location>
        <begin position="33"/>
        <end position="56"/>
    </location>
</feature>
<name>A0ABN9TPX8_9DINO</name>
<feature type="region of interest" description="Disordered" evidence="1">
    <location>
        <begin position="653"/>
        <end position="698"/>
    </location>
</feature>
<keyword evidence="5" id="KW-1185">Reference proteome</keyword>
<feature type="compositionally biased region" description="Polar residues" evidence="1">
    <location>
        <begin position="689"/>
        <end position="698"/>
    </location>
</feature>
<proteinExistence type="predicted"/>
<feature type="region of interest" description="Disordered" evidence="1">
    <location>
        <begin position="906"/>
        <end position="928"/>
    </location>
</feature>
<feature type="compositionally biased region" description="Low complexity" evidence="1">
    <location>
        <begin position="668"/>
        <end position="682"/>
    </location>
</feature>
<dbReference type="Proteomes" id="UP001189429">
    <property type="component" value="Unassembled WGS sequence"/>
</dbReference>
<accession>A0ABN9TPX8</accession>
<feature type="compositionally biased region" description="Basic and acidic residues" evidence="1">
    <location>
        <begin position="630"/>
        <end position="639"/>
    </location>
</feature>
<evidence type="ECO:0000256" key="2">
    <source>
        <dbReference type="SAM" id="Phobius"/>
    </source>
</evidence>
<dbReference type="InterPro" id="IPR011710">
    <property type="entry name" value="Coatomer_bsu_C"/>
</dbReference>
<evidence type="ECO:0000259" key="3">
    <source>
        <dbReference type="Pfam" id="PF07718"/>
    </source>
</evidence>
<feature type="compositionally biased region" description="Basic and acidic residues" evidence="1">
    <location>
        <begin position="653"/>
        <end position="664"/>
    </location>
</feature>
<protein>
    <recommendedName>
        <fullName evidence="3">Coatomer beta subunit C-terminal domain-containing protein</fullName>
    </recommendedName>
</protein>
<dbReference type="PANTHER" id="PTHR10635">
    <property type="entry name" value="COATOMER SUBUNIT BETA"/>
    <property type="match status" value="1"/>
</dbReference>